<keyword evidence="1" id="KW-0175">Coiled coil</keyword>
<evidence type="ECO:0000313" key="3">
    <source>
        <dbReference type="EMBL" id="GFX99532.1"/>
    </source>
</evidence>
<protein>
    <submittedName>
        <fullName evidence="3">Uncharacterized protein</fullName>
    </submittedName>
</protein>
<dbReference type="EMBL" id="BMAU01021213">
    <property type="protein sequence ID" value="GFX99532.1"/>
    <property type="molecule type" value="Genomic_DNA"/>
</dbReference>
<feature type="region of interest" description="Disordered" evidence="2">
    <location>
        <begin position="245"/>
        <end position="266"/>
    </location>
</feature>
<evidence type="ECO:0000256" key="2">
    <source>
        <dbReference type="SAM" id="MobiDB-lite"/>
    </source>
</evidence>
<feature type="coiled-coil region" evidence="1">
    <location>
        <begin position="9"/>
        <end position="61"/>
    </location>
</feature>
<feature type="compositionally biased region" description="Polar residues" evidence="2">
    <location>
        <begin position="245"/>
        <end position="258"/>
    </location>
</feature>
<organism evidence="3 4">
    <name type="scientific">Trichonephila clavipes</name>
    <name type="common">Golden silk orbweaver</name>
    <name type="synonym">Nephila clavipes</name>
    <dbReference type="NCBI Taxonomy" id="2585209"/>
    <lineage>
        <taxon>Eukaryota</taxon>
        <taxon>Metazoa</taxon>
        <taxon>Ecdysozoa</taxon>
        <taxon>Arthropoda</taxon>
        <taxon>Chelicerata</taxon>
        <taxon>Arachnida</taxon>
        <taxon>Araneae</taxon>
        <taxon>Araneomorphae</taxon>
        <taxon>Entelegynae</taxon>
        <taxon>Araneoidea</taxon>
        <taxon>Nephilidae</taxon>
        <taxon>Trichonephila</taxon>
    </lineage>
</organism>
<dbReference type="AlphaFoldDB" id="A0A8X6RUV6"/>
<dbReference type="PANTHER" id="PTHR46888:SF1">
    <property type="entry name" value="RIBONUCLEASE H"/>
    <property type="match status" value="1"/>
</dbReference>
<dbReference type="Proteomes" id="UP000887159">
    <property type="component" value="Unassembled WGS sequence"/>
</dbReference>
<evidence type="ECO:0000256" key="1">
    <source>
        <dbReference type="SAM" id="Coils"/>
    </source>
</evidence>
<accession>A0A8X6RUV6</accession>
<sequence>MDGVLAEKAAKIEQEKFKLESERAAKIEQEKFKLESEKAKIEFEKIKLEQLKKKLELTNAKCKLSPAQEKSEYFESVPSDIENLIKSIKTLTIPVPSNTEAYNLFFQSLEKAFKTKNVEDKFKAEILLNMLGEKVGNLMIYVKQEELGDYEKIKQLVLKQFQPTPRVLLNQFRRSQKLPNENYVQFASRIEAMFDYKKQRLCFLCLRVGCMASKCKAKPCKLCAKRHHASLHFPKQNTDFQTSHYKSNAFHPSTQSRLNAEARERI</sequence>
<keyword evidence="4" id="KW-1185">Reference proteome</keyword>
<comment type="caution">
    <text evidence="3">The sequence shown here is derived from an EMBL/GenBank/DDBJ whole genome shotgun (WGS) entry which is preliminary data.</text>
</comment>
<name>A0A8X6RUV6_TRICX</name>
<evidence type="ECO:0000313" key="4">
    <source>
        <dbReference type="Proteomes" id="UP000887159"/>
    </source>
</evidence>
<gene>
    <name evidence="3" type="primary">AVEN_56471_1</name>
    <name evidence="3" type="ORF">TNCV_5025881</name>
</gene>
<proteinExistence type="predicted"/>
<reference evidence="3" key="1">
    <citation type="submission" date="2020-08" db="EMBL/GenBank/DDBJ databases">
        <title>Multicomponent nature underlies the extraordinary mechanical properties of spider dragline silk.</title>
        <authorList>
            <person name="Kono N."/>
            <person name="Nakamura H."/>
            <person name="Mori M."/>
            <person name="Yoshida Y."/>
            <person name="Ohtoshi R."/>
            <person name="Malay A.D."/>
            <person name="Moran D.A.P."/>
            <person name="Tomita M."/>
            <person name="Numata K."/>
            <person name="Arakawa K."/>
        </authorList>
    </citation>
    <scope>NUCLEOTIDE SEQUENCE</scope>
</reference>
<dbReference type="PANTHER" id="PTHR46888">
    <property type="entry name" value="ZINC KNUCKLE DOMAINCONTAINING PROTEIN-RELATED"/>
    <property type="match status" value="1"/>
</dbReference>